<dbReference type="PROSITE" id="PS50942">
    <property type="entry name" value="ENTH"/>
    <property type="match status" value="1"/>
</dbReference>
<evidence type="ECO:0000313" key="10">
    <source>
        <dbReference type="EMBL" id="KAL1569667.1"/>
    </source>
</evidence>
<comment type="caution">
    <text evidence="10">The sequence shown here is derived from an EMBL/GenBank/DDBJ whole genome shotgun (WGS) entry which is preliminary data.</text>
</comment>
<name>A0ABD1IMD7_SALDI</name>
<dbReference type="InterPro" id="IPR008942">
    <property type="entry name" value="ENTH_VHS"/>
</dbReference>
<comment type="subcellular location">
    <subcellularLocation>
        <location evidence="1">Cytoplasmic vesicle</location>
        <location evidence="1">Clathrin-coated vesicle</location>
    </subcellularLocation>
    <subcellularLocation>
        <location evidence="2">Golgi apparatus</location>
    </subcellularLocation>
    <subcellularLocation>
        <location evidence="3">Membrane</location>
        <location evidence="3">Clathrin-coated pit</location>
    </subcellularLocation>
</comment>
<dbReference type="EMBL" id="JBEAFC010000001">
    <property type="protein sequence ID" value="KAL1569667.1"/>
    <property type="molecule type" value="Genomic_DNA"/>
</dbReference>
<evidence type="ECO:0000256" key="3">
    <source>
        <dbReference type="ARBA" id="ARBA00004600"/>
    </source>
</evidence>
<gene>
    <name evidence="10" type="ORF">AAHA92_01119</name>
</gene>
<dbReference type="Gene3D" id="1.25.40.90">
    <property type="match status" value="1"/>
</dbReference>
<dbReference type="GO" id="GO:0006897">
    <property type="term" value="P:endocytosis"/>
    <property type="evidence" value="ECO:0007669"/>
    <property type="project" value="UniProtKB-KW"/>
</dbReference>
<evidence type="ECO:0000256" key="6">
    <source>
        <dbReference type="ARBA" id="ARBA00023136"/>
    </source>
</evidence>
<keyword evidence="5" id="KW-0333">Golgi apparatus</keyword>
<evidence type="ECO:0000313" key="11">
    <source>
        <dbReference type="Proteomes" id="UP001567538"/>
    </source>
</evidence>
<evidence type="ECO:0000259" key="9">
    <source>
        <dbReference type="PROSITE" id="PS50942"/>
    </source>
</evidence>
<dbReference type="GO" id="GO:0005794">
    <property type="term" value="C:Golgi apparatus"/>
    <property type="evidence" value="ECO:0007669"/>
    <property type="project" value="UniProtKB-SubCell"/>
</dbReference>
<keyword evidence="11" id="KW-1185">Reference proteome</keyword>
<accession>A0ABD1IMD7</accession>
<dbReference type="InterPro" id="IPR048050">
    <property type="entry name" value="ANTH_N_plant"/>
</dbReference>
<dbReference type="AlphaFoldDB" id="A0ABD1IMD7"/>
<evidence type="ECO:0000256" key="8">
    <source>
        <dbReference type="ARBA" id="ARBA00023329"/>
    </source>
</evidence>
<dbReference type="InterPro" id="IPR011417">
    <property type="entry name" value="ANTH_dom"/>
</dbReference>
<evidence type="ECO:0000256" key="4">
    <source>
        <dbReference type="ARBA" id="ARBA00022583"/>
    </source>
</evidence>
<protein>
    <submittedName>
        <fullName evidence="10">Clathrin assembly protein</fullName>
    </submittedName>
</protein>
<dbReference type="PANTHER" id="PTHR22951">
    <property type="entry name" value="CLATHRIN ASSEMBLY PROTEIN"/>
    <property type="match status" value="1"/>
</dbReference>
<dbReference type="PANTHER" id="PTHR22951:SF76">
    <property type="entry name" value="OS09G0468150 PROTEIN"/>
    <property type="match status" value="1"/>
</dbReference>
<keyword evidence="7" id="KW-0168">Coated pit</keyword>
<keyword evidence="6" id="KW-0472">Membrane</keyword>
<evidence type="ECO:0000256" key="7">
    <source>
        <dbReference type="ARBA" id="ARBA00023176"/>
    </source>
</evidence>
<dbReference type="InterPro" id="IPR013809">
    <property type="entry name" value="ENTH"/>
</dbReference>
<keyword evidence="4" id="KW-0254">Endocytosis</keyword>
<dbReference type="Pfam" id="PF07651">
    <property type="entry name" value="ANTH"/>
    <property type="match status" value="1"/>
</dbReference>
<dbReference type="InterPro" id="IPR045192">
    <property type="entry name" value="AP180-like"/>
</dbReference>
<reference evidence="10 11" key="1">
    <citation type="submission" date="2024-06" db="EMBL/GenBank/DDBJ databases">
        <title>A chromosome level genome sequence of Diviner's sage (Salvia divinorum).</title>
        <authorList>
            <person name="Ford S.A."/>
            <person name="Ro D.-K."/>
            <person name="Ness R.W."/>
            <person name="Phillips M.A."/>
        </authorList>
    </citation>
    <scope>NUCLEOTIDE SEQUENCE [LARGE SCALE GENOMIC DNA]</scope>
    <source>
        <strain evidence="10">SAF-2024a</strain>
        <tissue evidence="10">Leaf</tissue>
    </source>
</reference>
<evidence type="ECO:0000256" key="1">
    <source>
        <dbReference type="ARBA" id="ARBA00004132"/>
    </source>
</evidence>
<proteinExistence type="predicted"/>
<dbReference type="GO" id="GO:0030136">
    <property type="term" value="C:clathrin-coated vesicle"/>
    <property type="evidence" value="ECO:0007669"/>
    <property type="project" value="UniProtKB-SubCell"/>
</dbReference>
<sequence length="349" mass="39090">MGRRIITLRELIGIIKDKASLSKAALLSTAPIRLAVLRATSHSPPAAPDDRHVSALLLSGEASRSAASPIIAALMLRLHRTGNSIVALKCLLVFHHILRRGPFILQDQLSIFPAYGGRNHLNLSDFRDTAAWHLSSWVRWYARFLETLLSTSRTLGYFLCSSSSSSLKENHERRISSLLNLDLIKELDSLSLLIEEICRAPDNLTVEGGVIVKEITALFLDDYISAVNELLLRLSELNERVSSLSFGDSIEVICGLKRLQNCKERLSDLYSVEKPSIEMMWGLVQDLKDRIETLNKEGGKFLTWRTRESGTESARFEQRLLMGVDSMKFQSGRFSVNGFSDFLALDKSI</sequence>
<dbReference type="FunFam" id="1.25.40.90:FF:000035">
    <property type="entry name" value="Putative clathrin assembly protein At4g40080"/>
    <property type="match status" value="1"/>
</dbReference>
<organism evidence="10 11">
    <name type="scientific">Salvia divinorum</name>
    <name type="common">Maria pastora</name>
    <name type="synonym">Diviner's sage</name>
    <dbReference type="NCBI Taxonomy" id="28513"/>
    <lineage>
        <taxon>Eukaryota</taxon>
        <taxon>Viridiplantae</taxon>
        <taxon>Streptophyta</taxon>
        <taxon>Embryophyta</taxon>
        <taxon>Tracheophyta</taxon>
        <taxon>Spermatophyta</taxon>
        <taxon>Magnoliopsida</taxon>
        <taxon>eudicotyledons</taxon>
        <taxon>Gunneridae</taxon>
        <taxon>Pentapetalae</taxon>
        <taxon>asterids</taxon>
        <taxon>lamiids</taxon>
        <taxon>Lamiales</taxon>
        <taxon>Lamiaceae</taxon>
        <taxon>Nepetoideae</taxon>
        <taxon>Mentheae</taxon>
        <taxon>Salviinae</taxon>
        <taxon>Salvia</taxon>
        <taxon>Salvia subgen. Calosphace</taxon>
    </lineage>
</organism>
<dbReference type="Proteomes" id="UP001567538">
    <property type="component" value="Unassembled WGS sequence"/>
</dbReference>
<evidence type="ECO:0000256" key="2">
    <source>
        <dbReference type="ARBA" id="ARBA00004555"/>
    </source>
</evidence>
<evidence type="ECO:0000256" key="5">
    <source>
        <dbReference type="ARBA" id="ARBA00023034"/>
    </source>
</evidence>
<dbReference type="SUPFAM" id="SSF48464">
    <property type="entry name" value="ENTH/VHS domain"/>
    <property type="match status" value="1"/>
</dbReference>
<dbReference type="CDD" id="cd16987">
    <property type="entry name" value="ANTH_N_AP180_plant"/>
    <property type="match status" value="1"/>
</dbReference>
<feature type="domain" description="ENTH" evidence="9">
    <location>
        <begin position="24"/>
        <end position="159"/>
    </location>
</feature>
<keyword evidence="8" id="KW-0968">Cytoplasmic vesicle</keyword>
<dbReference type="GO" id="GO:0005905">
    <property type="term" value="C:clathrin-coated pit"/>
    <property type="evidence" value="ECO:0007669"/>
    <property type="project" value="UniProtKB-SubCell"/>
</dbReference>
<dbReference type="SMART" id="SM00273">
    <property type="entry name" value="ENTH"/>
    <property type="match status" value="1"/>
</dbReference>